<evidence type="ECO:0000256" key="3">
    <source>
        <dbReference type="SAM" id="Phobius"/>
    </source>
</evidence>
<dbReference type="EMBL" id="LDRT01000085">
    <property type="protein sequence ID" value="KTR93410.1"/>
    <property type="molecule type" value="Genomic_DNA"/>
</dbReference>
<dbReference type="AlphaFoldDB" id="A0A147EVE9"/>
<keyword evidence="3" id="KW-1133">Transmembrane helix</keyword>
<dbReference type="Gene3D" id="3.40.50.10320">
    <property type="entry name" value="LmbE-like"/>
    <property type="match status" value="1"/>
</dbReference>
<dbReference type="PANTHER" id="PTHR12993">
    <property type="entry name" value="N-ACETYLGLUCOSAMINYL-PHOSPHATIDYLINOSITOL DE-N-ACETYLASE-RELATED"/>
    <property type="match status" value="1"/>
</dbReference>
<proteinExistence type="predicted"/>
<dbReference type="Proteomes" id="UP000075025">
    <property type="component" value="Unassembled WGS sequence"/>
</dbReference>
<keyword evidence="3" id="KW-0812">Transmembrane</keyword>
<protein>
    <recommendedName>
        <fullName evidence="6">GlcNAc-PI de-N-acetylase</fullName>
    </recommendedName>
</protein>
<dbReference type="GO" id="GO:0016811">
    <property type="term" value="F:hydrolase activity, acting on carbon-nitrogen (but not peptide) bonds, in linear amides"/>
    <property type="evidence" value="ECO:0007669"/>
    <property type="project" value="TreeGrafter"/>
</dbReference>
<keyword evidence="3" id="KW-0472">Membrane</keyword>
<dbReference type="SUPFAM" id="SSF102588">
    <property type="entry name" value="LmbE-like"/>
    <property type="match status" value="1"/>
</dbReference>
<gene>
    <name evidence="4" type="ORF">NS220_12555</name>
</gene>
<dbReference type="InterPro" id="IPR003737">
    <property type="entry name" value="GlcNAc_PI_deacetylase-related"/>
</dbReference>
<reference evidence="4 5" key="1">
    <citation type="journal article" date="2016" name="Front. Microbiol.">
        <title>Genomic Resource of Rice Seed Associated Bacteria.</title>
        <authorList>
            <person name="Midha S."/>
            <person name="Bansal K."/>
            <person name="Sharma S."/>
            <person name="Kumar N."/>
            <person name="Patil P.P."/>
            <person name="Chaudhry V."/>
            <person name="Patil P.B."/>
        </authorList>
    </citation>
    <scope>NUCLEOTIDE SEQUENCE [LARGE SCALE GENOMIC DNA]</scope>
    <source>
        <strain evidence="4 5">NS220</strain>
    </source>
</reference>
<feature type="region of interest" description="Disordered" evidence="2">
    <location>
        <begin position="1"/>
        <end position="25"/>
    </location>
</feature>
<evidence type="ECO:0000256" key="2">
    <source>
        <dbReference type="SAM" id="MobiDB-lite"/>
    </source>
</evidence>
<dbReference type="PATRIC" id="fig|2033.6.peg.3806"/>
<dbReference type="PANTHER" id="PTHR12993:SF11">
    <property type="entry name" value="N-ACETYLGLUCOSAMINYL-PHOSPHATIDYLINOSITOL DE-N-ACETYLASE"/>
    <property type="match status" value="1"/>
</dbReference>
<evidence type="ECO:0000313" key="5">
    <source>
        <dbReference type="Proteomes" id="UP000075025"/>
    </source>
</evidence>
<sequence>MGRDDESAPGAAASAGADESARERARRVRVTRRGLLIGGLAVVGLGAGALVYRNIRRSAGPVGTWVSLSPIPAASVPSPLPPSPAAEAPGAETGMAVWAHADDDIIFANPALSEAIGAGHTVRAVFITAGDAGKGADYARQREAGIRAAYDEMRASTAPWQEQQITLLSGASVTRFVASDEPRLSLTFLRLPDGGLDAEGFAATGNAGLTQLINGSAATLTSVDGSTVYDLDRLSATIVELIGAAQPTHVTTNVPHESAFAHGDHPDHSCVGSLVRALAPQAGIGPEAVTYYVGYPSQDEPANVEGAVLDTKVHIYETYAADDPVVTCADAAACLSQRGFGEWLRRSYPKGESELRLS</sequence>
<evidence type="ECO:0008006" key="6">
    <source>
        <dbReference type="Google" id="ProtNLM"/>
    </source>
</evidence>
<evidence type="ECO:0000256" key="1">
    <source>
        <dbReference type="ARBA" id="ARBA00022833"/>
    </source>
</evidence>
<feature type="compositionally biased region" description="Low complexity" evidence="2">
    <location>
        <begin position="8"/>
        <end position="18"/>
    </location>
</feature>
<organism evidence="4 5">
    <name type="scientific">Microbacterium testaceum</name>
    <name type="common">Aureobacterium testaceum</name>
    <name type="synonym">Brevibacterium testaceum</name>
    <dbReference type="NCBI Taxonomy" id="2033"/>
    <lineage>
        <taxon>Bacteria</taxon>
        <taxon>Bacillati</taxon>
        <taxon>Actinomycetota</taxon>
        <taxon>Actinomycetes</taxon>
        <taxon>Micrococcales</taxon>
        <taxon>Microbacteriaceae</taxon>
        <taxon>Microbacterium</taxon>
    </lineage>
</organism>
<evidence type="ECO:0000313" key="4">
    <source>
        <dbReference type="EMBL" id="KTR93410.1"/>
    </source>
</evidence>
<accession>A0A147EVE9</accession>
<name>A0A147EVE9_MICTE</name>
<feature type="transmembrane region" description="Helical" evidence="3">
    <location>
        <begin position="34"/>
        <end position="52"/>
    </location>
</feature>
<comment type="caution">
    <text evidence="4">The sequence shown here is derived from an EMBL/GenBank/DDBJ whole genome shotgun (WGS) entry which is preliminary data.</text>
</comment>
<dbReference type="GO" id="GO:0016137">
    <property type="term" value="P:glycoside metabolic process"/>
    <property type="evidence" value="ECO:0007669"/>
    <property type="project" value="UniProtKB-ARBA"/>
</dbReference>
<dbReference type="InterPro" id="IPR024078">
    <property type="entry name" value="LmbE-like_dom_sf"/>
</dbReference>
<dbReference type="Pfam" id="PF02585">
    <property type="entry name" value="PIG-L"/>
    <property type="match status" value="1"/>
</dbReference>
<keyword evidence="1" id="KW-0862">Zinc</keyword>